<dbReference type="FunFam" id="1.10.287.950:FF:000001">
    <property type="entry name" value="Methyl-accepting chemotaxis sensory transducer"/>
    <property type="match status" value="1"/>
</dbReference>
<dbReference type="PROSITE" id="PS50111">
    <property type="entry name" value="CHEMOTAXIS_TRANSDUC_2"/>
    <property type="match status" value="1"/>
</dbReference>
<evidence type="ECO:0000256" key="5">
    <source>
        <dbReference type="ARBA" id="ARBA00022989"/>
    </source>
</evidence>
<keyword evidence="6 10" id="KW-0472">Membrane</keyword>
<evidence type="ECO:0000313" key="13">
    <source>
        <dbReference type="EMBL" id="ACA59214.1"/>
    </source>
</evidence>
<dbReference type="Gene3D" id="3.30.450.20">
    <property type="entry name" value="PAS domain"/>
    <property type="match status" value="1"/>
</dbReference>
<evidence type="ECO:0000256" key="1">
    <source>
        <dbReference type="ARBA" id="ARBA00004651"/>
    </source>
</evidence>
<keyword evidence="14" id="KW-1185">Reference proteome</keyword>
<dbReference type="GO" id="GO:0005886">
    <property type="term" value="C:plasma membrane"/>
    <property type="evidence" value="ECO:0007669"/>
    <property type="project" value="UniProtKB-SubCell"/>
</dbReference>
<evidence type="ECO:0000313" key="14">
    <source>
        <dbReference type="Proteomes" id="UP000008544"/>
    </source>
</evidence>
<proteinExistence type="inferred from homology"/>
<dbReference type="CDD" id="cd12914">
    <property type="entry name" value="PDC1_DGC_like"/>
    <property type="match status" value="1"/>
</dbReference>
<accession>B1I2I3</accession>
<dbReference type="PANTHER" id="PTHR32089">
    <property type="entry name" value="METHYL-ACCEPTING CHEMOTAXIS PROTEIN MCPB"/>
    <property type="match status" value="1"/>
</dbReference>
<dbReference type="Pfam" id="PF00672">
    <property type="entry name" value="HAMP"/>
    <property type="match status" value="1"/>
</dbReference>
<dbReference type="CDD" id="cd06225">
    <property type="entry name" value="HAMP"/>
    <property type="match status" value="1"/>
</dbReference>
<dbReference type="SUPFAM" id="SSF58104">
    <property type="entry name" value="Methyl-accepting chemotaxis protein (MCP) signaling domain"/>
    <property type="match status" value="1"/>
</dbReference>
<evidence type="ECO:0000256" key="4">
    <source>
        <dbReference type="ARBA" id="ARBA00022692"/>
    </source>
</evidence>
<dbReference type="CDD" id="cd11386">
    <property type="entry name" value="MCP_signal"/>
    <property type="match status" value="1"/>
</dbReference>
<feature type="domain" description="HAMP" evidence="12">
    <location>
        <begin position="363"/>
        <end position="415"/>
    </location>
</feature>
<evidence type="ECO:0000259" key="12">
    <source>
        <dbReference type="PROSITE" id="PS50885"/>
    </source>
</evidence>
<dbReference type="InterPro" id="IPR033479">
    <property type="entry name" value="dCache_1"/>
</dbReference>
<dbReference type="InterPro" id="IPR004089">
    <property type="entry name" value="MCPsignal_dom"/>
</dbReference>
<protein>
    <submittedName>
        <fullName evidence="13">Methyl-accepting chemotaxis sensory transducer</fullName>
    </submittedName>
</protein>
<keyword evidence="5 10" id="KW-1133">Transmembrane helix</keyword>
<dbReference type="SMART" id="SM00283">
    <property type="entry name" value="MA"/>
    <property type="match status" value="1"/>
</dbReference>
<evidence type="ECO:0000256" key="3">
    <source>
        <dbReference type="ARBA" id="ARBA00022500"/>
    </source>
</evidence>
<dbReference type="EMBL" id="CP000860">
    <property type="protein sequence ID" value="ACA59214.1"/>
    <property type="molecule type" value="Genomic_DNA"/>
</dbReference>
<sequence length="679" mass="72881">MAAPVAGGGRKPEKLGNIGLFRQWETPDVQCFRVKNYEIRQVSAVRKLRMRLRVKLTLMMVFLLALAVASAGLLSYRQASTGIYGLMHQDLVKSAQVYGEMVDLYLDQRRADVEVMAKHPVLRDPGAPAAEKAAVLRTYLQAYDCYHTISVTDTAGIQIADTSGITGDDKSDLGWFQEARDGKVHISSIRMSRDLGLPIVNFAAPIYDDTGAFTGAITARLNLDKTIWKIIDGYAERSKAVGRPSAYAYLIDSQGIIIAHPDKEMILRDDLRQLGVPELAEAGERMIRGETGVVAYTFRGVPKHVGFAPLDGYGNYRGQGWSIAAGVDERELLAPLVAIRNGAFAVGGAVLLVGLVAAGWFAVRLTAPLRRMIEEANKVGEGDLTRRLETKSTDEIGELAAAFNQMVDALRGLVARVGESSANLAAQSQEISASSEEVASVMDQVAGSTTQVAATAEQASSGAQALVQSAEKMKHAALGGNKHVFQSVKTIESTQEATKRITASTKELEQRTGKVSQITRVITDIADQTNLLALNAAIEAARAGEQGRGFAVVAEEVRKLAEQSAGAAKEISQIVSEIGRGMQAVSSSTDATAAAVAKGVETARQAGDAFKEIVKTVRENIEMIEQIAQGSKQTSNATQNLAASVEEVSSTMEELTSSSQELARLADELAVLVRRFRLD</sequence>
<organism evidence="13 14">
    <name type="scientific">Desulforudis audaxviator (strain MP104C)</name>
    <dbReference type="NCBI Taxonomy" id="477974"/>
    <lineage>
        <taxon>Bacteria</taxon>
        <taxon>Bacillati</taxon>
        <taxon>Bacillota</taxon>
        <taxon>Clostridia</taxon>
        <taxon>Thermoanaerobacterales</taxon>
        <taxon>Candidatus Desulforudaceae</taxon>
        <taxon>Candidatus Desulforudis</taxon>
    </lineage>
</organism>
<evidence type="ECO:0000259" key="11">
    <source>
        <dbReference type="PROSITE" id="PS50111"/>
    </source>
</evidence>
<dbReference type="KEGG" id="dau:Daud_0680"/>
<keyword evidence="3" id="KW-0145">Chemotaxis</keyword>
<dbReference type="InterPro" id="IPR003660">
    <property type="entry name" value="HAMP_dom"/>
</dbReference>
<dbReference type="Pfam" id="PF02743">
    <property type="entry name" value="dCache_1"/>
    <property type="match status" value="1"/>
</dbReference>
<dbReference type="PANTHER" id="PTHR32089:SF112">
    <property type="entry name" value="LYSOZYME-LIKE PROTEIN-RELATED"/>
    <property type="match status" value="1"/>
</dbReference>
<dbReference type="PROSITE" id="PS50885">
    <property type="entry name" value="HAMP"/>
    <property type="match status" value="1"/>
</dbReference>
<dbReference type="STRING" id="477974.Daud_0680"/>
<keyword evidence="4 10" id="KW-0812">Transmembrane</keyword>
<feature type="domain" description="Methyl-accepting transducer" evidence="11">
    <location>
        <begin position="413"/>
        <end position="656"/>
    </location>
</feature>
<evidence type="ECO:0000256" key="9">
    <source>
        <dbReference type="PROSITE-ProRule" id="PRU00284"/>
    </source>
</evidence>
<comment type="similarity">
    <text evidence="8">Belongs to the methyl-accepting chemotaxis (MCP) protein family.</text>
</comment>
<dbReference type="AlphaFoldDB" id="B1I2I3"/>
<evidence type="ECO:0000256" key="6">
    <source>
        <dbReference type="ARBA" id="ARBA00023136"/>
    </source>
</evidence>
<name>B1I2I3_DESAP</name>
<dbReference type="SMART" id="SM00304">
    <property type="entry name" value="HAMP"/>
    <property type="match status" value="1"/>
</dbReference>
<dbReference type="Proteomes" id="UP000008544">
    <property type="component" value="Chromosome"/>
</dbReference>
<reference evidence="14" key="1">
    <citation type="submission" date="2007-10" db="EMBL/GenBank/DDBJ databases">
        <title>Complete sequence of chromosome of Desulforudis audaxviator MP104C.</title>
        <authorList>
            <person name="Copeland A."/>
            <person name="Lucas S."/>
            <person name="Lapidus A."/>
            <person name="Barry K."/>
            <person name="Glavina del Rio T."/>
            <person name="Dalin E."/>
            <person name="Tice H."/>
            <person name="Bruce D."/>
            <person name="Pitluck S."/>
            <person name="Lowry S.R."/>
            <person name="Larimer F."/>
            <person name="Land M.L."/>
            <person name="Hauser L."/>
            <person name="Kyrpides N."/>
            <person name="Ivanova N.N."/>
            <person name="Richardson P."/>
        </authorList>
    </citation>
    <scope>NUCLEOTIDE SEQUENCE [LARGE SCALE GENOMIC DNA]</scope>
    <source>
        <strain evidence="14">MP104C</strain>
    </source>
</reference>
<evidence type="ECO:0000256" key="2">
    <source>
        <dbReference type="ARBA" id="ARBA00022475"/>
    </source>
</evidence>
<reference evidence="13 14" key="2">
    <citation type="journal article" date="2008" name="Science">
        <title>Environmental genomics reveals a single-species ecosystem deep within Earth.</title>
        <authorList>
            <person name="Chivian D."/>
            <person name="Brodie E.L."/>
            <person name="Alm E.J."/>
            <person name="Culley D.E."/>
            <person name="Dehal P.S."/>
            <person name="Desantis T.Z."/>
            <person name="Gihring T.M."/>
            <person name="Lapidus A."/>
            <person name="Lin L.H."/>
            <person name="Lowry S.R."/>
            <person name="Moser D.P."/>
            <person name="Richardson P.M."/>
            <person name="Southam G."/>
            <person name="Wanger G."/>
            <person name="Pratt L.M."/>
            <person name="Andersen G.L."/>
            <person name="Hazen T.C."/>
            <person name="Brockman F.J."/>
            <person name="Arkin A.P."/>
            <person name="Onstott T.C."/>
        </authorList>
    </citation>
    <scope>NUCLEOTIDE SEQUENCE [LARGE SCALE GENOMIC DNA]</scope>
    <source>
        <strain evidence="13 14">MP104C</strain>
    </source>
</reference>
<evidence type="ECO:0000256" key="7">
    <source>
        <dbReference type="ARBA" id="ARBA00023224"/>
    </source>
</evidence>
<gene>
    <name evidence="13" type="ordered locus">Daud_0680</name>
</gene>
<comment type="subcellular location">
    <subcellularLocation>
        <location evidence="1">Cell membrane</location>
        <topology evidence="1">Multi-pass membrane protein</topology>
    </subcellularLocation>
</comment>
<evidence type="ECO:0000256" key="10">
    <source>
        <dbReference type="SAM" id="Phobius"/>
    </source>
</evidence>
<dbReference type="GO" id="GO:0007165">
    <property type="term" value="P:signal transduction"/>
    <property type="evidence" value="ECO:0007669"/>
    <property type="project" value="UniProtKB-KW"/>
</dbReference>
<dbReference type="InterPro" id="IPR029151">
    <property type="entry name" value="Sensor-like_sf"/>
</dbReference>
<dbReference type="Gene3D" id="1.10.287.950">
    <property type="entry name" value="Methyl-accepting chemotaxis protein"/>
    <property type="match status" value="1"/>
</dbReference>
<feature type="transmembrane region" description="Helical" evidence="10">
    <location>
        <begin position="56"/>
        <end position="76"/>
    </location>
</feature>
<dbReference type="SUPFAM" id="SSF103190">
    <property type="entry name" value="Sensory domain-like"/>
    <property type="match status" value="1"/>
</dbReference>
<keyword evidence="7 9" id="KW-0807">Transducer</keyword>
<dbReference type="HOGENOM" id="CLU_000445_107_19_9"/>
<dbReference type="GO" id="GO:0006935">
    <property type="term" value="P:chemotaxis"/>
    <property type="evidence" value="ECO:0007669"/>
    <property type="project" value="UniProtKB-KW"/>
</dbReference>
<feature type="transmembrane region" description="Helical" evidence="10">
    <location>
        <begin position="342"/>
        <end position="363"/>
    </location>
</feature>
<dbReference type="Pfam" id="PF00015">
    <property type="entry name" value="MCPsignal"/>
    <property type="match status" value="1"/>
</dbReference>
<keyword evidence="2" id="KW-1003">Cell membrane</keyword>
<dbReference type="CDD" id="cd12912">
    <property type="entry name" value="PDC2_MCP_like"/>
    <property type="match status" value="1"/>
</dbReference>
<evidence type="ECO:0000256" key="8">
    <source>
        <dbReference type="ARBA" id="ARBA00029447"/>
    </source>
</evidence>
<dbReference type="eggNOG" id="COG0840">
    <property type="taxonomic scope" value="Bacteria"/>
</dbReference>